<evidence type="ECO:0000313" key="2">
    <source>
        <dbReference type="Proteomes" id="UP000030700"/>
    </source>
</evidence>
<proteinExistence type="predicted"/>
<name>A0A081BRH7_9BACT</name>
<keyword evidence="2" id="KW-1185">Reference proteome</keyword>
<gene>
    <name evidence="1" type="ORF">U14_05285</name>
</gene>
<dbReference type="Proteomes" id="UP000030700">
    <property type="component" value="Unassembled WGS sequence"/>
</dbReference>
<protein>
    <submittedName>
        <fullName evidence="1">Uncharacterized protein</fullName>
    </submittedName>
</protein>
<accession>A0A081BRH7</accession>
<sequence length="97" mass="11215">MFILSQFQICMRRQCTACNDTTGCGQEKLSDTLEVSDSPVYYVLYQYTLGQEYSQYANGDAITLEKQKVLSSKIFVNFCKVLQKFIKIHSSFFSTFF</sequence>
<dbReference type="EMBL" id="DF820460">
    <property type="protein sequence ID" value="GAK54008.1"/>
    <property type="molecule type" value="Genomic_DNA"/>
</dbReference>
<reference evidence="1" key="1">
    <citation type="journal article" date="2015" name="PeerJ">
        <title>First genomic representation of candidate bacterial phylum KSB3 points to enhanced environmental sensing as a trigger of wastewater bulking.</title>
        <authorList>
            <person name="Sekiguchi Y."/>
            <person name="Ohashi A."/>
            <person name="Parks D.H."/>
            <person name="Yamauchi T."/>
            <person name="Tyson G.W."/>
            <person name="Hugenholtz P."/>
        </authorList>
    </citation>
    <scope>NUCLEOTIDE SEQUENCE [LARGE SCALE GENOMIC DNA]</scope>
</reference>
<organism evidence="1">
    <name type="scientific">Candidatus Moduliflexus flocculans</name>
    <dbReference type="NCBI Taxonomy" id="1499966"/>
    <lineage>
        <taxon>Bacteria</taxon>
        <taxon>Candidatus Moduliflexota</taxon>
        <taxon>Candidatus Moduliflexia</taxon>
        <taxon>Candidatus Moduliflexales</taxon>
        <taxon>Candidatus Moduliflexaceae</taxon>
    </lineage>
</organism>
<dbReference type="HOGENOM" id="CLU_2341063_0_0_0"/>
<evidence type="ECO:0000313" key="1">
    <source>
        <dbReference type="EMBL" id="GAK54008.1"/>
    </source>
</evidence>
<dbReference type="AlphaFoldDB" id="A0A081BRH7"/>